<dbReference type="EMBL" id="MT141490">
    <property type="protein sequence ID" value="QJA63121.1"/>
    <property type="molecule type" value="Genomic_DNA"/>
</dbReference>
<sequence>MQIGNTPPHAVVEYIDDKYNNMILAAKEIAMKQIIDEFGEYSPGLFQELSHLMLEIWLGFVTTN</sequence>
<evidence type="ECO:0000313" key="1">
    <source>
        <dbReference type="EMBL" id="QJA63121.1"/>
    </source>
</evidence>
<dbReference type="AlphaFoldDB" id="A0A6M3KA21"/>
<evidence type="ECO:0000313" key="2">
    <source>
        <dbReference type="EMBL" id="QJA78700.1"/>
    </source>
</evidence>
<organism evidence="2">
    <name type="scientific">viral metagenome</name>
    <dbReference type="NCBI Taxonomy" id="1070528"/>
    <lineage>
        <taxon>unclassified sequences</taxon>
        <taxon>metagenomes</taxon>
        <taxon>organismal metagenomes</taxon>
    </lineage>
</organism>
<proteinExistence type="predicted"/>
<protein>
    <submittedName>
        <fullName evidence="2">Uncharacterized protein</fullName>
    </submittedName>
</protein>
<name>A0A6M3KA21_9ZZZZ</name>
<reference evidence="2" key="1">
    <citation type="submission" date="2020-03" db="EMBL/GenBank/DDBJ databases">
        <title>The deep terrestrial virosphere.</title>
        <authorList>
            <person name="Holmfeldt K."/>
            <person name="Nilsson E."/>
            <person name="Simone D."/>
            <person name="Lopez-Fernandez M."/>
            <person name="Wu X."/>
            <person name="de Brujin I."/>
            <person name="Lundin D."/>
            <person name="Andersson A."/>
            <person name="Bertilsson S."/>
            <person name="Dopson M."/>
        </authorList>
    </citation>
    <scope>NUCLEOTIDE SEQUENCE</scope>
    <source>
        <strain evidence="2">MM415A01028</strain>
        <strain evidence="1">MM415B00651</strain>
    </source>
</reference>
<dbReference type="EMBL" id="MT142349">
    <property type="protein sequence ID" value="QJA78700.1"/>
    <property type="molecule type" value="Genomic_DNA"/>
</dbReference>
<gene>
    <name evidence="2" type="ORF">MM415A01028_0017</name>
    <name evidence="1" type="ORF">MM415B00651_0036</name>
</gene>
<accession>A0A6M3KA21</accession>